<dbReference type="Gene3D" id="1.10.760.10">
    <property type="entry name" value="Cytochrome c-like domain"/>
    <property type="match status" value="1"/>
</dbReference>
<name>A0A1C2G220_9GAMM</name>
<reference evidence="1 2" key="1">
    <citation type="submission" date="2018-02" db="EMBL/GenBank/DDBJ databases">
        <title>Insights into the biology of acidophilic members of the Acidiferrobacteraceae family derived from comparative genomic analyses.</title>
        <authorList>
            <person name="Issotta F."/>
            <person name="Thyssen C."/>
            <person name="Mena C."/>
            <person name="Moya A."/>
            <person name="Bellenberg S."/>
            <person name="Sproer C."/>
            <person name="Covarrubias P.C."/>
            <person name="Sand W."/>
            <person name="Quatrini R."/>
            <person name="Vera M."/>
        </authorList>
    </citation>
    <scope>NUCLEOTIDE SEQUENCE [LARGE SCALE GENOMIC DNA]</scope>
    <source>
        <strain evidence="2">m-1</strain>
    </source>
</reference>
<keyword evidence="2" id="KW-1185">Reference proteome</keyword>
<accession>A0A1C2G220</accession>
<gene>
    <name evidence="1" type="ORF">C4900_00890</name>
</gene>
<dbReference type="STRING" id="163359.A9R16_11315"/>
<dbReference type="Pfam" id="PF21342">
    <property type="entry name" value="SoxA-TsdA_cyt-c"/>
    <property type="match status" value="1"/>
</dbReference>
<dbReference type="PROSITE" id="PS51007">
    <property type="entry name" value="CYTC"/>
    <property type="match status" value="1"/>
</dbReference>
<dbReference type="GO" id="GO:0020037">
    <property type="term" value="F:heme binding"/>
    <property type="evidence" value="ECO:0007669"/>
    <property type="project" value="InterPro"/>
</dbReference>
<evidence type="ECO:0000313" key="2">
    <source>
        <dbReference type="Proteomes" id="UP000253250"/>
    </source>
</evidence>
<dbReference type="OrthoDB" id="9779283at2"/>
<proteinExistence type="predicted"/>
<dbReference type="SUPFAM" id="SSF46626">
    <property type="entry name" value="Cytochrome c"/>
    <property type="match status" value="1"/>
</dbReference>
<dbReference type="InterPro" id="IPR009056">
    <property type="entry name" value="Cyt_c-like_dom"/>
</dbReference>
<dbReference type="EMBL" id="PSYR01000001">
    <property type="protein sequence ID" value="RCN58389.1"/>
    <property type="molecule type" value="Genomic_DNA"/>
</dbReference>
<dbReference type="Proteomes" id="UP000253250">
    <property type="component" value="Unassembled WGS sequence"/>
</dbReference>
<dbReference type="AlphaFoldDB" id="A0A1C2G220"/>
<dbReference type="RefSeq" id="WP_065970160.1">
    <property type="nucleotide sequence ID" value="NZ_CP080624.1"/>
</dbReference>
<sequence>MINQPRIRILVGVIALGLATTAFASPASVALSQAVKKGAHIFNTDSFGSHEPSFHGRHTTCSSCHIDGGRVMGRLPNGKRIPSLVNAAAIFPRYSPKLHKVITLETQIRHCVANGLMGHPPAYGSQTMADLVSYLGSLAHGQRIMIGGKPR</sequence>
<evidence type="ECO:0000313" key="1">
    <source>
        <dbReference type="EMBL" id="RCN58389.1"/>
    </source>
</evidence>
<comment type="caution">
    <text evidence="1">The sequence shown here is derived from an EMBL/GenBank/DDBJ whole genome shotgun (WGS) entry which is preliminary data.</text>
</comment>
<organism evidence="1 2">
    <name type="scientific">Acidiferrobacter thiooxydans</name>
    <dbReference type="NCBI Taxonomy" id="163359"/>
    <lineage>
        <taxon>Bacteria</taxon>
        <taxon>Pseudomonadati</taxon>
        <taxon>Pseudomonadota</taxon>
        <taxon>Gammaproteobacteria</taxon>
        <taxon>Acidiferrobacterales</taxon>
        <taxon>Acidiferrobacteraceae</taxon>
        <taxon>Acidiferrobacter</taxon>
    </lineage>
</organism>
<dbReference type="InterPro" id="IPR036909">
    <property type="entry name" value="Cyt_c-like_dom_sf"/>
</dbReference>
<protein>
    <submittedName>
        <fullName evidence="1">Cytochrome C</fullName>
    </submittedName>
</protein>
<dbReference type="GO" id="GO:0009055">
    <property type="term" value="F:electron transfer activity"/>
    <property type="evidence" value="ECO:0007669"/>
    <property type="project" value="InterPro"/>
</dbReference>